<organism evidence="3">
    <name type="scientific">Haemonchus placei</name>
    <name type="common">Barber's pole worm</name>
    <dbReference type="NCBI Taxonomy" id="6290"/>
    <lineage>
        <taxon>Eukaryota</taxon>
        <taxon>Metazoa</taxon>
        <taxon>Ecdysozoa</taxon>
        <taxon>Nematoda</taxon>
        <taxon>Chromadorea</taxon>
        <taxon>Rhabditida</taxon>
        <taxon>Rhabditina</taxon>
        <taxon>Rhabditomorpha</taxon>
        <taxon>Strongyloidea</taxon>
        <taxon>Trichostrongylidae</taxon>
        <taxon>Haemonchus</taxon>
    </lineage>
</organism>
<reference evidence="3" key="1">
    <citation type="submission" date="2017-02" db="UniProtKB">
        <authorList>
            <consortium name="WormBaseParasite"/>
        </authorList>
    </citation>
    <scope>IDENTIFICATION</scope>
</reference>
<gene>
    <name evidence="1" type="ORF">HPLM_LOCUS7940</name>
</gene>
<sequence length="81" mass="8866">MGIVVRGCNGQRSVNLLNVIALTKNNLADCFLAKDGCGWLHRRSGAKCCRFVRHFASTSEIEVAVLVGRRLARQNETSSCS</sequence>
<proteinExistence type="predicted"/>
<evidence type="ECO:0000313" key="2">
    <source>
        <dbReference type="Proteomes" id="UP000268014"/>
    </source>
</evidence>
<name>A0A0N4WBV4_HAEPC</name>
<keyword evidence="2" id="KW-1185">Reference proteome</keyword>
<reference evidence="1 2" key="2">
    <citation type="submission" date="2018-11" db="EMBL/GenBank/DDBJ databases">
        <authorList>
            <consortium name="Pathogen Informatics"/>
        </authorList>
    </citation>
    <scope>NUCLEOTIDE SEQUENCE [LARGE SCALE GENOMIC DNA]</scope>
    <source>
        <strain evidence="1 2">MHpl1</strain>
    </source>
</reference>
<dbReference type="WBParaSite" id="HPLM_0000794801-mRNA-1">
    <property type="protein sequence ID" value="HPLM_0000794801-mRNA-1"/>
    <property type="gene ID" value="HPLM_0000794801"/>
</dbReference>
<evidence type="ECO:0000313" key="1">
    <source>
        <dbReference type="EMBL" id="VDO33403.1"/>
    </source>
</evidence>
<dbReference type="AlphaFoldDB" id="A0A0N4WBV4"/>
<accession>A0A0N4WBV4</accession>
<protein>
    <submittedName>
        <fullName evidence="1 3">Uncharacterized protein</fullName>
    </submittedName>
</protein>
<dbReference type="Proteomes" id="UP000268014">
    <property type="component" value="Unassembled WGS sequence"/>
</dbReference>
<dbReference type="EMBL" id="UZAF01016753">
    <property type="protein sequence ID" value="VDO33403.1"/>
    <property type="molecule type" value="Genomic_DNA"/>
</dbReference>
<evidence type="ECO:0000313" key="3">
    <source>
        <dbReference type="WBParaSite" id="HPLM_0000794801-mRNA-1"/>
    </source>
</evidence>